<sequence>MEWPLSRAPFVKVVVEEGDGDDVAIAEVHQLEAGHKGDVRSHEVDALQQSSQHPHSSLASLPASKAKSMQAVHAATPMWHGPAVSQASSSGCSDSNGQATHGLRLALTSVATTSAAGSSTHGTSSASRGTVPYSRTLQLRSTVWSPQATAETAVLSVQQPVPSSALSSRWRTLKSGAAAEGAETRMPSPSKRAAAAKHVGAARHPRSGRGRTVESPSIRVRARPVQQSEASASSTAATAPHLAISEISSSPLPPASSQEMASEAHRLAMQAARPPSLSVCFDWWMSFCYYDTHALFTSQSAAFEAPLRPVAGASASVFYAVLTRCFALWRREHWDSLVVLRGAGPADADKRRRGAAMAQRTVRDPALLEYANAVWYEGLRVQRLMAQLLLSGTRGSWSFEVGCLDALLTALGAPPSVEWPLCATPSGPATAGTPYRVAPGPPSDVFSAAGLSPTTRVTVTCKDATAALPPTEGLSIGVPTAARVLSLLHVLDVLWSTLPAATSFRMPVSEMEAPGYYRSIRDPVSLCQLYEEVFCGMTASTHRACVRQHAHMIRRVLEVLKRPVGRSGSGTALEDDVQSCFFSYAHLRERLATLKANCDEYNGGGSELSQQASALLRAGVKALRDAQAEEGRRTSSQAPGEDADEVRESAYGQEALLAGLDDWATQQPAAAGGLVLDDLLSMRFPPSEAVAVVPPNLRQALPIVQQTADDSSARGQDEGSRHTRVLRLPTATVKDVPVSVSASAAAPTLKDFWVQCDECNSWHKLATPLDPVPDTWTCGSLGLACSSDKKRRTGDRRATKKVAKRGITRAKTPAGKRRRVRDGENMDATHAAPSPVTAAPHRIGGKGNDSGGGDGDVPLVDMLPARVRALAVDAAVLQRRERSAPRKPRATRQRPKKPRVELSTRPSSSSSSGSSSRSSSPSNGDDDDDSSSSSSSRSDSSDSGSDSDSGCSDGESTAPSAQRIRPGLRQGKRSTVVTHKLPRSASTTSARGNSSVAAAATGRASGSGASCTALRQLAQAVATLEERPLQDNPFYQLEEIKRLEKRLSAIG</sequence>
<dbReference type="GeneID" id="92514836"/>
<dbReference type="GO" id="GO:0008270">
    <property type="term" value="F:zinc ion binding"/>
    <property type="evidence" value="ECO:0007669"/>
    <property type="project" value="UniProtKB-KW"/>
</dbReference>
<dbReference type="OrthoDB" id="20839at2759"/>
<gene>
    <name evidence="9" type="ORF">LSCM1_04836</name>
</gene>
<evidence type="ECO:0000256" key="2">
    <source>
        <dbReference type="ARBA" id="ARBA00022771"/>
    </source>
</evidence>
<reference evidence="10" key="2">
    <citation type="journal article" date="2021" name="Sci. Data">
        <title>Chromosome-scale genome sequencing, assembly and annotation of six genomes from subfamily Leishmaniinae.</title>
        <authorList>
            <person name="Almutairi H."/>
            <person name="Urbaniak M.D."/>
            <person name="Bates M.D."/>
            <person name="Jariyapan N."/>
            <person name="Kwakye-Nuako G."/>
            <person name="Thomaz Soccol V."/>
            <person name="Al-Salem W.S."/>
            <person name="Dillon R.J."/>
            <person name="Bates P.A."/>
            <person name="Gatherer D."/>
        </authorList>
    </citation>
    <scope>NUCLEOTIDE SEQUENCE [LARGE SCALE GENOMIC DNA]</scope>
</reference>
<evidence type="ECO:0008006" key="11">
    <source>
        <dbReference type="Google" id="ProtNLM"/>
    </source>
</evidence>
<keyword evidence="10" id="KW-1185">Reference proteome</keyword>
<evidence type="ECO:0000256" key="4">
    <source>
        <dbReference type="ARBA" id="ARBA00023117"/>
    </source>
</evidence>
<evidence type="ECO:0000256" key="3">
    <source>
        <dbReference type="ARBA" id="ARBA00022833"/>
    </source>
</evidence>
<dbReference type="KEGG" id="lmat:92514836"/>
<keyword evidence="1" id="KW-0479">Metal-binding</keyword>
<feature type="compositionally biased region" description="Polar residues" evidence="6">
    <location>
        <begin position="984"/>
        <end position="993"/>
    </location>
</feature>
<evidence type="ECO:0000259" key="8">
    <source>
        <dbReference type="PROSITE" id="PS51050"/>
    </source>
</evidence>
<feature type="region of interest" description="Disordered" evidence="6">
    <location>
        <begin position="788"/>
        <end position="859"/>
    </location>
</feature>
<feature type="compositionally biased region" description="Polar residues" evidence="6">
    <location>
        <begin position="158"/>
        <end position="170"/>
    </location>
</feature>
<evidence type="ECO:0000313" key="10">
    <source>
        <dbReference type="Proteomes" id="UP000673552"/>
    </source>
</evidence>
<dbReference type="Gene3D" id="3.30.40.100">
    <property type="match status" value="1"/>
</dbReference>
<feature type="compositionally biased region" description="Basic residues" evidence="6">
    <location>
        <begin position="885"/>
        <end position="897"/>
    </location>
</feature>
<feature type="domain" description="CW-type" evidence="8">
    <location>
        <begin position="747"/>
        <end position="793"/>
    </location>
</feature>
<feature type="compositionally biased region" description="Gly residues" evidence="6">
    <location>
        <begin position="845"/>
        <end position="855"/>
    </location>
</feature>
<dbReference type="PROSITE" id="PS51050">
    <property type="entry name" value="ZF_CW"/>
    <property type="match status" value="1"/>
</dbReference>
<dbReference type="InterPro" id="IPR001487">
    <property type="entry name" value="Bromodomain"/>
</dbReference>
<evidence type="ECO:0000259" key="7">
    <source>
        <dbReference type="PROSITE" id="PS50014"/>
    </source>
</evidence>
<feature type="region of interest" description="Disordered" evidence="6">
    <location>
        <begin position="626"/>
        <end position="647"/>
    </location>
</feature>
<dbReference type="SUPFAM" id="SSF47370">
    <property type="entry name" value="Bromodomain"/>
    <property type="match status" value="1"/>
</dbReference>
<feature type="domain" description="Bromo" evidence="7">
    <location>
        <begin position="496"/>
        <end position="609"/>
    </location>
</feature>
<feature type="region of interest" description="Disordered" evidence="6">
    <location>
        <begin position="878"/>
        <end position="1008"/>
    </location>
</feature>
<dbReference type="Proteomes" id="UP000673552">
    <property type="component" value="Unassembled WGS sequence"/>
</dbReference>
<name>A0A836H1X7_9TRYP</name>
<evidence type="ECO:0000313" key="9">
    <source>
        <dbReference type="EMBL" id="KAG5483294.1"/>
    </source>
</evidence>
<feature type="compositionally biased region" description="Low complexity" evidence="6">
    <location>
        <begin position="931"/>
        <end position="956"/>
    </location>
</feature>
<feature type="compositionally biased region" description="Low complexity" evidence="6">
    <location>
        <begin position="907"/>
        <end position="923"/>
    </location>
</feature>
<dbReference type="Gene3D" id="1.20.920.10">
    <property type="entry name" value="Bromodomain-like"/>
    <property type="match status" value="1"/>
</dbReference>
<dbReference type="PROSITE" id="PS50014">
    <property type="entry name" value="BROMODOMAIN_2"/>
    <property type="match status" value="1"/>
</dbReference>
<evidence type="ECO:0000256" key="5">
    <source>
        <dbReference type="PROSITE-ProRule" id="PRU00035"/>
    </source>
</evidence>
<feature type="region of interest" description="Disordered" evidence="6">
    <location>
        <begin position="158"/>
        <end position="239"/>
    </location>
</feature>
<feature type="compositionally biased region" description="Low complexity" evidence="6">
    <location>
        <begin position="46"/>
        <end position="68"/>
    </location>
</feature>
<keyword evidence="3" id="KW-0862">Zinc</keyword>
<accession>A0A836H1X7</accession>
<feature type="compositionally biased region" description="Basic residues" evidence="6">
    <location>
        <begin position="200"/>
        <end position="209"/>
    </location>
</feature>
<keyword evidence="2" id="KW-0863">Zinc-finger</keyword>
<keyword evidence="4 5" id="KW-0103">Bromodomain</keyword>
<feature type="compositionally biased region" description="Low complexity" evidence="6">
    <location>
        <begin position="230"/>
        <end position="239"/>
    </location>
</feature>
<comment type="caution">
    <text evidence="9">The sequence shown here is derived from an EMBL/GenBank/DDBJ whole genome shotgun (WGS) entry which is preliminary data.</text>
</comment>
<reference evidence="10" key="1">
    <citation type="journal article" date="2021" name="Microbiol. Resour. Announc.">
        <title>LGAAP: Leishmaniinae Genome Assembly and Annotation Pipeline.</title>
        <authorList>
            <person name="Almutairi H."/>
            <person name="Urbaniak M.D."/>
            <person name="Bates M.D."/>
            <person name="Jariyapan N."/>
            <person name="Kwakye-Nuako G."/>
            <person name="Thomaz-Soccol V."/>
            <person name="Al-Salem W.S."/>
            <person name="Dillon R.J."/>
            <person name="Bates P.A."/>
            <person name="Gatherer D."/>
        </authorList>
    </citation>
    <scope>NUCLEOTIDE SEQUENCE [LARGE SCALE GENOMIC DNA]</scope>
</reference>
<dbReference type="InterPro" id="IPR036427">
    <property type="entry name" value="Bromodomain-like_sf"/>
</dbReference>
<feature type="compositionally biased region" description="Low complexity" evidence="6">
    <location>
        <begin position="994"/>
        <end position="1008"/>
    </location>
</feature>
<evidence type="ECO:0000256" key="6">
    <source>
        <dbReference type="SAM" id="MobiDB-lite"/>
    </source>
</evidence>
<dbReference type="AlphaFoldDB" id="A0A836H1X7"/>
<organism evidence="9 10">
    <name type="scientific">Leishmania martiniquensis</name>
    <dbReference type="NCBI Taxonomy" id="1580590"/>
    <lineage>
        <taxon>Eukaryota</taxon>
        <taxon>Discoba</taxon>
        <taxon>Euglenozoa</taxon>
        <taxon>Kinetoplastea</taxon>
        <taxon>Metakinetoplastina</taxon>
        <taxon>Trypanosomatida</taxon>
        <taxon>Trypanosomatidae</taxon>
        <taxon>Leishmaniinae</taxon>
        <taxon>Leishmania</taxon>
    </lineage>
</organism>
<protein>
    <recommendedName>
        <fullName evidence="11">CW-type domain-containing protein</fullName>
    </recommendedName>
</protein>
<proteinExistence type="predicted"/>
<feature type="region of interest" description="Disordered" evidence="6">
    <location>
        <begin position="37"/>
        <end position="73"/>
    </location>
</feature>
<feature type="compositionally biased region" description="Basic residues" evidence="6">
    <location>
        <begin position="789"/>
        <end position="820"/>
    </location>
</feature>
<dbReference type="RefSeq" id="XP_067180097.1">
    <property type="nucleotide sequence ID" value="XM_067322324.1"/>
</dbReference>
<dbReference type="EMBL" id="JAFEUZ010000014">
    <property type="protein sequence ID" value="KAG5483294.1"/>
    <property type="molecule type" value="Genomic_DNA"/>
</dbReference>
<evidence type="ECO:0000256" key="1">
    <source>
        <dbReference type="ARBA" id="ARBA00022723"/>
    </source>
</evidence>
<dbReference type="InterPro" id="IPR011124">
    <property type="entry name" value="Znf_CW"/>
</dbReference>